<keyword evidence="3" id="KW-1185">Reference proteome</keyword>
<proteinExistence type="predicted"/>
<organism evidence="2 3">
    <name type="scientific">Triangularia verruculosa</name>
    <dbReference type="NCBI Taxonomy" id="2587418"/>
    <lineage>
        <taxon>Eukaryota</taxon>
        <taxon>Fungi</taxon>
        <taxon>Dikarya</taxon>
        <taxon>Ascomycota</taxon>
        <taxon>Pezizomycotina</taxon>
        <taxon>Sordariomycetes</taxon>
        <taxon>Sordariomycetidae</taxon>
        <taxon>Sordariales</taxon>
        <taxon>Podosporaceae</taxon>
        <taxon>Triangularia</taxon>
    </lineage>
</organism>
<gene>
    <name evidence="2" type="ORF">QBC40DRAFT_251283</name>
</gene>
<dbReference type="Proteomes" id="UP001303160">
    <property type="component" value="Unassembled WGS sequence"/>
</dbReference>
<reference evidence="2" key="1">
    <citation type="journal article" date="2023" name="Mol. Phylogenet. Evol.">
        <title>Genome-scale phylogeny and comparative genomics of the fungal order Sordariales.</title>
        <authorList>
            <person name="Hensen N."/>
            <person name="Bonometti L."/>
            <person name="Westerberg I."/>
            <person name="Brannstrom I.O."/>
            <person name="Guillou S."/>
            <person name="Cros-Aarteil S."/>
            <person name="Calhoun S."/>
            <person name="Haridas S."/>
            <person name="Kuo A."/>
            <person name="Mondo S."/>
            <person name="Pangilinan J."/>
            <person name="Riley R."/>
            <person name="LaButti K."/>
            <person name="Andreopoulos B."/>
            <person name="Lipzen A."/>
            <person name="Chen C."/>
            <person name="Yan M."/>
            <person name="Daum C."/>
            <person name="Ng V."/>
            <person name="Clum A."/>
            <person name="Steindorff A."/>
            <person name="Ohm R.A."/>
            <person name="Martin F."/>
            <person name="Silar P."/>
            <person name="Natvig D.O."/>
            <person name="Lalanne C."/>
            <person name="Gautier V."/>
            <person name="Ament-Velasquez S.L."/>
            <person name="Kruys A."/>
            <person name="Hutchinson M.I."/>
            <person name="Powell A.J."/>
            <person name="Barry K."/>
            <person name="Miller A.N."/>
            <person name="Grigoriev I.V."/>
            <person name="Debuchy R."/>
            <person name="Gladieux P."/>
            <person name="Hiltunen Thoren M."/>
            <person name="Johannesson H."/>
        </authorList>
    </citation>
    <scope>NUCLEOTIDE SEQUENCE</scope>
    <source>
        <strain evidence="2">CBS 315.58</strain>
    </source>
</reference>
<evidence type="ECO:0000313" key="3">
    <source>
        <dbReference type="Proteomes" id="UP001303160"/>
    </source>
</evidence>
<evidence type="ECO:0000313" key="2">
    <source>
        <dbReference type="EMBL" id="KAK4203314.1"/>
    </source>
</evidence>
<sequence length="202" mass="22775">MPGNKRRLSDAAEEEPSAPNKRTHGDSLLADSTHAAIVFEHAWQVTVAAIDEYSSLSPEAQVQATPRLVEVIVNAMKEIEITQRSWEFDIFYSKLMVTTIQTIDKIVVHFLVTIGPAHHLRMFEQVCHSASIAFGGLFSWEWRPVIDVIFNLVDDGTLIKKLLQRIEHPDDISYDPGVISEIWAQTIGTTEDLSRVCMDMDL</sequence>
<dbReference type="AlphaFoldDB" id="A0AAN6XME5"/>
<evidence type="ECO:0000256" key="1">
    <source>
        <dbReference type="SAM" id="MobiDB-lite"/>
    </source>
</evidence>
<comment type="caution">
    <text evidence="2">The sequence shown here is derived from an EMBL/GenBank/DDBJ whole genome shotgun (WGS) entry which is preliminary data.</text>
</comment>
<reference evidence="2" key="2">
    <citation type="submission" date="2023-05" db="EMBL/GenBank/DDBJ databases">
        <authorList>
            <consortium name="Lawrence Berkeley National Laboratory"/>
            <person name="Steindorff A."/>
            <person name="Hensen N."/>
            <person name="Bonometti L."/>
            <person name="Westerberg I."/>
            <person name="Brannstrom I.O."/>
            <person name="Guillou S."/>
            <person name="Cros-Aarteil S."/>
            <person name="Calhoun S."/>
            <person name="Haridas S."/>
            <person name="Kuo A."/>
            <person name="Mondo S."/>
            <person name="Pangilinan J."/>
            <person name="Riley R."/>
            <person name="Labutti K."/>
            <person name="Andreopoulos B."/>
            <person name="Lipzen A."/>
            <person name="Chen C."/>
            <person name="Yanf M."/>
            <person name="Daum C."/>
            <person name="Ng V."/>
            <person name="Clum A."/>
            <person name="Ohm R."/>
            <person name="Martin F."/>
            <person name="Silar P."/>
            <person name="Natvig D."/>
            <person name="Lalanne C."/>
            <person name="Gautier V."/>
            <person name="Ament-Velasquez S.L."/>
            <person name="Kruys A."/>
            <person name="Hutchinson M.I."/>
            <person name="Powell A.J."/>
            <person name="Barry K."/>
            <person name="Miller A.N."/>
            <person name="Grigoriev I.V."/>
            <person name="Debuchy R."/>
            <person name="Gladieux P."/>
            <person name="Thoren M.H."/>
            <person name="Johannesson H."/>
        </authorList>
    </citation>
    <scope>NUCLEOTIDE SEQUENCE</scope>
    <source>
        <strain evidence="2">CBS 315.58</strain>
    </source>
</reference>
<name>A0AAN6XME5_9PEZI</name>
<accession>A0AAN6XME5</accession>
<protein>
    <submittedName>
        <fullName evidence="2">Uncharacterized protein</fullName>
    </submittedName>
</protein>
<feature type="region of interest" description="Disordered" evidence="1">
    <location>
        <begin position="1"/>
        <end position="26"/>
    </location>
</feature>
<dbReference type="EMBL" id="MU863890">
    <property type="protein sequence ID" value="KAK4203314.1"/>
    <property type="molecule type" value="Genomic_DNA"/>
</dbReference>